<keyword evidence="3" id="KW-1185">Reference proteome</keyword>
<gene>
    <name evidence="2" type="ORF">BSYN_01280</name>
</gene>
<dbReference type="SUPFAM" id="SSF51182">
    <property type="entry name" value="RmlC-like cupins"/>
    <property type="match status" value="1"/>
</dbReference>
<organism evidence="2 3">
    <name type="scientific">Bacteroides sedimenti</name>
    <dbReference type="NCBI Taxonomy" id="2136147"/>
    <lineage>
        <taxon>Bacteria</taxon>
        <taxon>Pseudomonadati</taxon>
        <taxon>Bacteroidota</taxon>
        <taxon>Bacteroidia</taxon>
        <taxon>Bacteroidales</taxon>
        <taxon>Bacteroidaceae</taxon>
        <taxon>Bacteroides</taxon>
    </lineage>
</organism>
<protein>
    <submittedName>
        <fullName evidence="2">Cupin</fullName>
    </submittedName>
</protein>
<proteinExistence type="predicted"/>
<dbReference type="InterPro" id="IPR011051">
    <property type="entry name" value="RmlC_Cupin_sf"/>
</dbReference>
<name>A0ABM8IC80_9BACE</name>
<dbReference type="EMBL" id="AP028055">
    <property type="protein sequence ID" value="BEG97863.1"/>
    <property type="molecule type" value="Genomic_DNA"/>
</dbReference>
<reference evidence="2 3" key="1">
    <citation type="submission" date="2023-04" db="EMBL/GenBank/DDBJ databases">
        <title>Draft genome sequence of acteroides sedimenti strain YN3PY1.</title>
        <authorList>
            <person name="Yoshida N."/>
        </authorList>
    </citation>
    <scope>NUCLEOTIDE SEQUENCE [LARGE SCALE GENOMIC DNA]</scope>
    <source>
        <strain evidence="2 3">YN3PY1</strain>
    </source>
</reference>
<sequence length="121" mass="13698">MKIINVAKIQTNQNPHGVDARKIFETEHVQVVHILLKPGEHLKKHSTAVDVVFYILEGEGIVEIGDEKQKVSKDMLIDSPKDIPHCLFNESTDIFRVLVVKTPKPTDMQNKRAISSMLNTE</sequence>
<dbReference type="InterPro" id="IPR013096">
    <property type="entry name" value="Cupin_2"/>
</dbReference>
<dbReference type="Proteomes" id="UP001496674">
    <property type="component" value="Chromosome"/>
</dbReference>
<accession>A0ABM8IC80</accession>
<evidence type="ECO:0000313" key="2">
    <source>
        <dbReference type="EMBL" id="BEG97863.1"/>
    </source>
</evidence>
<dbReference type="Pfam" id="PF07883">
    <property type="entry name" value="Cupin_2"/>
    <property type="match status" value="1"/>
</dbReference>
<dbReference type="Gene3D" id="2.60.120.10">
    <property type="entry name" value="Jelly Rolls"/>
    <property type="match status" value="1"/>
</dbReference>
<dbReference type="PANTHER" id="PTHR40112:SF1">
    <property type="entry name" value="H2HPP ISOMERASE"/>
    <property type="match status" value="1"/>
</dbReference>
<dbReference type="RefSeq" id="WP_353332300.1">
    <property type="nucleotide sequence ID" value="NZ_AP028055.1"/>
</dbReference>
<dbReference type="InterPro" id="IPR052535">
    <property type="entry name" value="Bacilysin_H2HPP_isomerase"/>
</dbReference>
<feature type="domain" description="Cupin type-2" evidence="1">
    <location>
        <begin position="34"/>
        <end position="100"/>
    </location>
</feature>
<evidence type="ECO:0000313" key="3">
    <source>
        <dbReference type="Proteomes" id="UP001496674"/>
    </source>
</evidence>
<dbReference type="CDD" id="cd06984">
    <property type="entry name" value="cupin_Moth_1897"/>
    <property type="match status" value="1"/>
</dbReference>
<dbReference type="PANTHER" id="PTHR40112">
    <property type="entry name" value="H2HPP ISOMERASE"/>
    <property type="match status" value="1"/>
</dbReference>
<evidence type="ECO:0000259" key="1">
    <source>
        <dbReference type="Pfam" id="PF07883"/>
    </source>
</evidence>
<dbReference type="InterPro" id="IPR014710">
    <property type="entry name" value="RmlC-like_jellyroll"/>
</dbReference>